<proteinExistence type="predicted"/>
<dbReference type="InParanoid" id="A0A1Q3D893"/>
<gene>
    <name evidence="1" type="ORF">CFOL_v3_32112</name>
</gene>
<dbReference type="AlphaFoldDB" id="A0A1Q3D893"/>
<protein>
    <submittedName>
        <fullName evidence="1">Uncharacterized protein</fullName>
    </submittedName>
</protein>
<evidence type="ECO:0000313" key="2">
    <source>
        <dbReference type="Proteomes" id="UP000187406"/>
    </source>
</evidence>
<evidence type="ECO:0000313" key="1">
    <source>
        <dbReference type="EMBL" id="GAV88690.1"/>
    </source>
</evidence>
<accession>A0A1Q3D893</accession>
<organism evidence="1 2">
    <name type="scientific">Cephalotus follicularis</name>
    <name type="common">Albany pitcher plant</name>
    <dbReference type="NCBI Taxonomy" id="3775"/>
    <lineage>
        <taxon>Eukaryota</taxon>
        <taxon>Viridiplantae</taxon>
        <taxon>Streptophyta</taxon>
        <taxon>Embryophyta</taxon>
        <taxon>Tracheophyta</taxon>
        <taxon>Spermatophyta</taxon>
        <taxon>Magnoliopsida</taxon>
        <taxon>eudicotyledons</taxon>
        <taxon>Gunneridae</taxon>
        <taxon>Pentapetalae</taxon>
        <taxon>rosids</taxon>
        <taxon>fabids</taxon>
        <taxon>Oxalidales</taxon>
        <taxon>Cephalotaceae</taxon>
        <taxon>Cephalotus</taxon>
    </lineage>
</organism>
<keyword evidence="2" id="KW-1185">Reference proteome</keyword>
<reference evidence="2" key="1">
    <citation type="submission" date="2016-04" db="EMBL/GenBank/DDBJ databases">
        <title>Cephalotus genome sequencing.</title>
        <authorList>
            <person name="Fukushima K."/>
            <person name="Hasebe M."/>
            <person name="Fang X."/>
        </authorList>
    </citation>
    <scope>NUCLEOTIDE SEQUENCE [LARGE SCALE GENOMIC DNA]</scope>
    <source>
        <strain evidence="2">cv. St1</strain>
    </source>
</reference>
<sequence length="139" mass="15799">MVPNLDLILLALLYGFFIAWVLLIVIFVIMNGILIAFSLTLLSIALIDLQYGFSLVSQYYLTMKPNLELGFVVVLYMVLYYATSLILASKPSFEHLVSNFKIKTIHVMNRIDALVLIKTPPLCSSRRLGMQFEYGVNCR</sequence>
<comment type="caution">
    <text evidence="1">The sequence shown here is derived from an EMBL/GenBank/DDBJ whole genome shotgun (WGS) entry which is preliminary data.</text>
</comment>
<name>A0A1Q3D893_CEPFO</name>
<dbReference type="EMBL" id="BDDD01005032">
    <property type="protein sequence ID" value="GAV88690.1"/>
    <property type="molecule type" value="Genomic_DNA"/>
</dbReference>
<dbReference type="OrthoDB" id="1165073at2759"/>
<dbReference type="Proteomes" id="UP000187406">
    <property type="component" value="Unassembled WGS sequence"/>
</dbReference>